<gene>
    <name evidence="1" type="ORF">EVOR1521_LOCUS23879</name>
</gene>
<evidence type="ECO:0000313" key="1">
    <source>
        <dbReference type="EMBL" id="CAJ1400563.1"/>
    </source>
</evidence>
<dbReference type="AlphaFoldDB" id="A0AA36J6K2"/>
<reference evidence="1" key="1">
    <citation type="submission" date="2023-08" db="EMBL/GenBank/DDBJ databases">
        <authorList>
            <person name="Chen Y."/>
            <person name="Shah S."/>
            <person name="Dougan E. K."/>
            <person name="Thang M."/>
            <person name="Chan C."/>
        </authorList>
    </citation>
    <scope>NUCLEOTIDE SEQUENCE</scope>
</reference>
<accession>A0AA36J6K2</accession>
<keyword evidence="2" id="KW-1185">Reference proteome</keyword>
<dbReference type="Proteomes" id="UP001178507">
    <property type="component" value="Unassembled WGS sequence"/>
</dbReference>
<organism evidence="1 2">
    <name type="scientific">Effrenium voratum</name>
    <dbReference type="NCBI Taxonomy" id="2562239"/>
    <lineage>
        <taxon>Eukaryota</taxon>
        <taxon>Sar</taxon>
        <taxon>Alveolata</taxon>
        <taxon>Dinophyceae</taxon>
        <taxon>Suessiales</taxon>
        <taxon>Symbiodiniaceae</taxon>
        <taxon>Effrenium</taxon>
    </lineage>
</organism>
<sequence>MSIPSSGCRSGSRLVAFGAFAGYAGVGGLRGAIDFLRGLGERLLALGFSTPLLHIGSAFMYPTLEEAKRAVSLAGDAIRKNGLPKAMCPFTAVFTGRLAM</sequence>
<comment type="caution">
    <text evidence="1">The sequence shown here is derived from an EMBL/GenBank/DDBJ whole genome shotgun (WGS) entry which is preliminary data.</text>
</comment>
<evidence type="ECO:0000313" key="2">
    <source>
        <dbReference type="Proteomes" id="UP001178507"/>
    </source>
</evidence>
<proteinExistence type="predicted"/>
<name>A0AA36J6K2_9DINO</name>
<dbReference type="EMBL" id="CAUJNA010003376">
    <property type="protein sequence ID" value="CAJ1400563.1"/>
    <property type="molecule type" value="Genomic_DNA"/>
</dbReference>
<protein>
    <submittedName>
        <fullName evidence="1">Uncharacterized protein</fullName>
    </submittedName>
</protein>